<dbReference type="GO" id="GO:0003677">
    <property type="term" value="F:DNA binding"/>
    <property type="evidence" value="ECO:0007669"/>
    <property type="project" value="UniProtKB-UniRule"/>
</dbReference>
<evidence type="ECO:0000313" key="8">
    <source>
        <dbReference type="EMBL" id="QKF68133.1"/>
    </source>
</evidence>
<reference evidence="8 9" key="1">
    <citation type="submission" date="2020-05" db="EMBL/GenBank/DDBJ databases">
        <title>Complete genome sequencing of Campylobacter and Arcobacter type strains.</title>
        <authorList>
            <person name="Miller W.G."/>
            <person name="Yee E."/>
        </authorList>
    </citation>
    <scope>NUCLEOTIDE SEQUENCE [LARGE SCALE GENOMIC DNA]</scope>
    <source>
        <strain evidence="8 9">LMG 26156</strain>
    </source>
</reference>
<keyword evidence="3 5" id="KW-0238">DNA-binding</keyword>
<keyword evidence="9" id="KW-1185">Reference proteome</keyword>
<dbReference type="InterPro" id="IPR011010">
    <property type="entry name" value="DNA_brk_join_enz"/>
</dbReference>
<feature type="domain" description="Tyr recombinase" evidence="6">
    <location>
        <begin position="231"/>
        <end position="422"/>
    </location>
</feature>
<dbReference type="CDD" id="cd00801">
    <property type="entry name" value="INT_P4_C"/>
    <property type="match status" value="1"/>
</dbReference>
<evidence type="ECO:0000256" key="4">
    <source>
        <dbReference type="ARBA" id="ARBA00023172"/>
    </source>
</evidence>
<dbReference type="PROSITE" id="PS51900">
    <property type="entry name" value="CB"/>
    <property type="match status" value="1"/>
</dbReference>
<protein>
    <submittedName>
        <fullName evidence="8">Site-specific tyrosine recombinase, phage integrase family (INT_P4_C, DUF4102 domains)</fullName>
    </submittedName>
</protein>
<dbReference type="PANTHER" id="PTHR30629:SF2">
    <property type="entry name" value="PROPHAGE INTEGRASE INTS-RELATED"/>
    <property type="match status" value="1"/>
</dbReference>
<dbReference type="InterPro" id="IPR013762">
    <property type="entry name" value="Integrase-like_cat_sf"/>
</dbReference>
<dbReference type="AlphaFoldDB" id="A0AAE7B9Y1"/>
<comment type="similarity">
    <text evidence="1">Belongs to the 'phage' integrase family.</text>
</comment>
<evidence type="ECO:0000256" key="5">
    <source>
        <dbReference type="PROSITE-ProRule" id="PRU01248"/>
    </source>
</evidence>
<evidence type="ECO:0000256" key="3">
    <source>
        <dbReference type="ARBA" id="ARBA00023125"/>
    </source>
</evidence>
<dbReference type="Gene3D" id="1.10.443.10">
    <property type="entry name" value="Intergrase catalytic core"/>
    <property type="match status" value="1"/>
</dbReference>
<dbReference type="SUPFAM" id="SSF56349">
    <property type="entry name" value="DNA breaking-rejoining enzymes"/>
    <property type="match status" value="1"/>
</dbReference>
<dbReference type="InterPro" id="IPR038488">
    <property type="entry name" value="Integrase_DNA-bd_sf"/>
</dbReference>
<dbReference type="Pfam" id="PF00589">
    <property type="entry name" value="Phage_integrase"/>
    <property type="match status" value="1"/>
</dbReference>
<dbReference type="InterPro" id="IPR002104">
    <property type="entry name" value="Integrase_catalytic"/>
</dbReference>
<feature type="domain" description="Core-binding (CB)" evidence="7">
    <location>
        <begin position="125"/>
        <end position="205"/>
    </location>
</feature>
<dbReference type="EMBL" id="CP053840">
    <property type="protein sequence ID" value="QKF68133.1"/>
    <property type="molecule type" value="Genomic_DNA"/>
</dbReference>
<dbReference type="PROSITE" id="PS51898">
    <property type="entry name" value="TYR_RECOMBINASE"/>
    <property type="match status" value="1"/>
</dbReference>
<sequence length="436" mass="50797">MSTLKMPKISKPLSDTEIKNAKYTTDEEFELLKKELEKSNSNEKAIKKNKLADGKGLYLIIKANGSKVWRYDFRYGNKNLSMSFGVYPEVTLKEAREKREEARQLLTNNINPISAKRIKKASESLTLQNVVDEWIELRKKSSSEATIIQNTRILKNITNWLGSVAIKDIKRVNIITALEKMQNKGIIESAHRLLSIINKIYMYAVTKEYIEHNIIADIDKNAVLVPNKKDTHLPALTEPKDIKQLLIDINLIGEKLRCEISTIFIFKLIPYVFVRSDNIRLMCWENIDLEKGIWTIPKEKMKMKVDFVCPLPTQAIYILKQIEPFSRHKSKFVFPSPYKNDRGVSGATLSNTLNKLGYQDKHTFHGFRSMFSTIAHELYKEHGFHSDIIESCLSHKERNQTKAAYNRESKYKYFEEKKELVQWYADWLDKLKMSVY</sequence>
<name>A0AAE7B9Y1_9BACT</name>
<dbReference type="PANTHER" id="PTHR30629">
    <property type="entry name" value="PROPHAGE INTEGRASE"/>
    <property type="match status" value="1"/>
</dbReference>
<dbReference type="GO" id="GO:0015074">
    <property type="term" value="P:DNA integration"/>
    <property type="evidence" value="ECO:0007669"/>
    <property type="project" value="UniProtKB-KW"/>
</dbReference>
<dbReference type="KEGG" id="avp:AVENP_2637"/>
<evidence type="ECO:0000256" key="1">
    <source>
        <dbReference type="ARBA" id="ARBA00008857"/>
    </source>
</evidence>
<proteinExistence type="inferred from homology"/>
<evidence type="ECO:0000256" key="2">
    <source>
        <dbReference type="ARBA" id="ARBA00022908"/>
    </source>
</evidence>
<dbReference type="RefSeq" id="WP_228201895.1">
    <property type="nucleotide sequence ID" value="NZ_CP053840.1"/>
</dbReference>
<dbReference type="GO" id="GO:0006310">
    <property type="term" value="P:DNA recombination"/>
    <property type="evidence" value="ECO:0007669"/>
    <property type="project" value="UniProtKB-KW"/>
</dbReference>
<keyword evidence="2" id="KW-0229">DNA integration</keyword>
<dbReference type="Gene3D" id="3.30.160.390">
    <property type="entry name" value="Integrase, DNA-binding domain"/>
    <property type="match status" value="1"/>
</dbReference>
<dbReference type="Proteomes" id="UP000503482">
    <property type="component" value="Chromosome"/>
</dbReference>
<dbReference type="InterPro" id="IPR053876">
    <property type="entry name" value="Phage_int_M"/>
</dbReference>
<evidence type="ECO:0000259" key="6">
    <source>
        <dbReference type="PROSITE" id="PS51898"/>
    </source>
</evidence>
<dbReference type="InterPro" id="IPR025166">
    <property type="entry name" value="Integrase_DNA_bind_dom"/>
</dbReference>
<organism evidence="8 9">
    <name type="scientific">Arcobacter venerupis</name>
    <dbReference type="NCBI Taxonomy" id="1054033"/>
    <lineage>
        <taxon>Bacteria</taxon>
        <taxon>Pseudomonadati</taxon>
        <taxon>Campylobacterota</taxon>
        <taxon>Epsilonproteobacteria</taxon>
        <taxon>Campylobacterales</taxon>
        <taxon>Arcobacteraceae</taxon>
        <taxon>Arcobacter</taxon>
    </lineage>
</organism>
<evidence type="ECO:0000259" key="7">
    <source>
        <dbReference type="PROSITE" id="PS51900"/>
    </source>
</evidence>
<gene>
    <name evidence="8" type="ORF">AVENP_2637</name>
</gene>
<dbReference type="Gene3D" id="1.10.150.130">
    <property type="match status" value="1"/>
</dbReference>
<dbReference type="InterPro" id="IPR010998">
    <property type="entry name" value="Integrase_recombinase_N"/>
</dbReference>
<dbReference type="InterPro" id="IPR044068">
    <property type="entry name" value="CB"/>
</dbReference>
<dbReference type="Pfam" id="PF13356">
    <property type="entry name" value="Arm-DNA-bind_3"/>
    <property type="match status" value="1"/>
</dbReference>
<keyword evidence="4" id="KW-0233">DNA recombination</keyword>
<accession>A0AAE7B9Y1</accession>
<dbReference type="InterPro" id="IPR050808">
    <property type="entry name" value="Phage_Integrase"/>
</dbReference>
<evidence type="ECO:0000313" key="9">
    <source>
        <dbReference type="Proteomes" id="UP000503482"/>
    </source>
</evidence>
<dbReference type="Pfam" id="PF22022">
    <property type="entry name" value="Phage_int_M"/>
    <property type="match status" value="1"/>
</dbReference>